<proteinExistence type="predicted"/>
<dbReference type="SUPFAM" id="SSF50346">
    <property type="entry name" value="PRC-barrel domain"/>
    <property type="match status" value="2"/>
</dbReference>
<dbReference type="PANTHER" id="PTHR36505">
    <property type="entry name" value="BLR1072 PROTEIN"/>
    <property type="match status" value="1"/>
</dbReference>
<dbReference type="RefSeq" id="WP_275712141.1">
    <property type="nucleotide sequence ID" value="NZ_JAKLTN010000004.1"/>
</dbReference>
<comment type="caution">
    <text evidence="4">The sequence shown here is derived from an EMBL/GenBank/DDBJ whole genome shotgun (WGS) entry which is preliminary data.</text>
</comment>
<evidence type="ECO:0000256" key="1">
    <source>
        <dbReference type="SAM" id="MobiDB-lite"/>
    </source>
</evidence>
<feature type="signal peptide" evidence="2">
    <location>
        <begin position="1"/>
        <end position="25"/>
    </location>
</feature>
<dbReference type="InterPro" id="IPR027275">
    <property type="entry name" value="PRC-brl_dom"/>
</dbReference>
<feature type="domain" description="PRC-barrel" evidence="3">
    <location>
        <begin position="49"/>
        <end position="125"/>
    </location>
</feature>
<dbReference type="Proteomes" id="UP001165384">
    <property type="component" value="Unassembled WGS sequence"/>
</dbReference>
<evidence type="ECO:0000313" key="5">
    <source>
        <dbReference type="Proteomes" id="UP001165384"/>
    </source>
</evidence>
<feature type="region of interest" description="Disordered" evidence="1">
    <location>
        <begin position="267"/>
        <end position="290"/>
    </location>
</feature>
<dbReference type="InterPro" id="IPR011033">
    <property type="entry name" value="PRC_barrel-like_sf"/>
</dbReference>
<keyword evidence="2" id="KW-0732">Signal</keyword>
<dbReference type="PANTHER" id="PTHR36505:SF1">
    <property type="entry name" value="BLR1072 PROTEIN"/>
    <property type="match status" value="1"/>
</dbReference>
<organism evidence="4 5">
    <name type="scientific">Dechloromonas hankyongensis</name>
    <dbReference type="NCBI Taxonomy" id="2908002"/>
    <lineage>
        <taxon>Bacteria</taxon>
        <taxon>Pseudomonadati</taxon>
        <taxon>Pseudomonadota</taxon>
        <taxon>Betaproteobacteria</taxon>
        <taxon>Rhodocyclales</taxon>
        <taxon>Azonexaceae</taxon>
        <taxon>Dechloromonas</taxon>
    </lineage>
</organism>
<dbReference type="EMBL" id="JAKLTN010000004">
    <property type="protein sequence ID" value="MCG2578748.1"/>
    <property type="molecule type" value="Genomic_DNA"/>
</dbReference>
<evidence type="ECO:0000313" key="4">
    <source>
        <dbReference type="EMBL" id="MCG2578748.1"/>
    </source>
</evidence>
<dbReference type="Pfam" id="PF05239">
    <property type="entry name" value="PRC"/>
    <property type="match status" value="2"/>
</dbReference>
<feature type="domain" description="PRC-barrel" evidence="3">
    <location>
        <begin position="168"/>
        <end position="229"/>
    </location>
</feature>
<accession>A0ABS9K6F0</accession>
<evidence type="ECO:0000259" key="3">
    <source>
        <dbReference type="Pfam" id="PF05239"/>
    </source>
</evidence>
<protein>
    <submittedName>
        <fullName evidence="4">PRC-barrel domain-containing protein</fullName>
    </submittedName>
</protein>
<reference evidence="4" key="1">
    <citation type="submission" date="2022-01" db="EMBL/GenBank/DDBJ databases">
        <authorList>
            <person name="Jo J.-H."/>
            <person name="Im W.-T."/>
        </authorList>
    </citation>
    <scope>NUCLEOTIDE SEQUENCE</scope>
    <source>
        <strain evidence="4">XY25</strain>
    </source>
</reference>
<feature type="chain" id="PRO_5046390781" evidence="2">
    <location>
        <begin position="26"/>
        <end position="290"/>
    </location>
</feature>
<name>A0ABS9K6F0_9RHOO</name>
<keyword evidence="5" id="KW-1185">Reference proteome</keyword>
<evidence type="ECO:0000256" key="2">
    <source>
        <dbReference type="SAM" id="SignalP"/>
    </source>
</evidence>
<sequence length="290" mass="31878">MNIHRFGLHLAASALAASLAGPLLAVDRPAGKTATEAAGQTTQAVTRDLRASKVIGMKVRNAQDQDLGKIDDLIVDVNNERVAYAILSFGGVLGLGQKLFTYPLSLFQQAPGRNDELVLNVDEERLKKAPGFERKNWPDWNQSSYRGDVDRYFGPTVSPKSMPNQRLVRASELIGKNVDDSEGHHAGELKDLVVNMGNARVHYAIFDLDKAWSPNDKLVPVTLHTFNFPNDRSKDILLKVGRNDLDMSQGFDAGKWPDVSDPAYQRNIDSYLQRSAGKSRPTGAAGPVRD</sequence>
<gene>
    <name evidence="4" type="ORF">LZ012_17255</name>
</gene>
<dbReference type="Gene3D" id="2.30.30.240">
    <property type="entry name" value="PRC-barrel domain"/>
    <property type="match status" value="2"/>
</dbReference>